<dbReference type="Gene3D" id="3.30.2310.20">
    <property type="entry name" value="RelE-like"/>
    <property type="match status" value="1"/>
</dbReference>
<proteinExistence type="predicted"/>
<dbReference type="eggNOG" id="COG2026">
    <property type="taxonomic scope" value="Bacteria"/>
</dbReference>
<dbReference type="InterPro" id="IPR035093">
    <property type="entry name" value="RelE/ParE_toxin_dom_sf"/>
</dbReference>
<dbReference type="InterPro" id="IPR031552">
    <property type="entry name" value="ParE-like_toxin"/>
</dbReference>
<dbReference type="EMBL" id="AZFW01000018">
    <property type="protein sequence ID" value="KRM29089.1"/>
    <property type="molecule type" value="Genomic_DNA"/>
</dbReference>
<sequence>MLKYVKKIKNRELKKLFTTAIYEDIANDPEIGEEKVGDLAGYRVLGFKYADTSYRVAYIITEDVIVVVILAGPHENFYRDLKSINRKSKS</sequence>
<evidence type="ECO:0000313" key="1">
    <source>
        <dbReference type="EMBL" id="KRM29089.1"/>
    </source>
</evidence>
<accession>A0A0R1XHF2</accession>
<dbReference type="Pfam" id="PF15781">
    <property type="entry name" value="ParE-like_toxin"/>
    <property type="match status" value="1"/>
</dbReference>
<protein>
    <recommendedName>
        <fullName evidence="3">Addiction module toxin RelE</fullName>
    </recommendedName>
</protein>
<evidence type="ECO:0000313" key="2">
    <source>
        <dbReference type="Proteomes" id="UP000050949"/>
    </source>
</evidence>
<dbReference type="PATRIC" id="fig|1122147.4.peg.1084"/>
<name>A0A0R1XHF2_9LACO</name>
<dbReference type="Proteomes" id="UP000050949">
    <property type="component" value="Unassembled WGS sequence"/>
</dbReference>
<comment type="caution">
    <text evidence="1">The sequence shown here is derived from an EMBL/GenBank/DDBJ whole genome shotgun (WGS) entry which is preliminary data.</text>
</comment>
<evidence type="ECO:0008006" key="3">
    <source>
        <dbReference type="Google" id="ProtNLM"/>
    </source>
</evidence>
<reference evidence="1 2" key="1">
    <citation type="journal article" date="2015" name="Genome Announc.">
        <title>Expanding the biotechnology potential of lactobacilli through comparative genomics of 213 strains and associated genera.</title>
        <authorList>
            <person name="Sun Z."/>
            <person name="Harris H.M."/>
            <person name="McCann A."/>
            <person name="Guo C."/>
            <person name="Argimon S."/>
            <person name="Zhang W."/>
            <person name="Yang X."/>
            <person name="Jeffery I.B."/>
            <person name="Cooney J.C."/>
            <person name="Kagawa T.F."/>
            <person name="Liu W."/>
            <person name="Song Y."/>
            <person name="Salvetti E."/>
            <person name="Wrobel A."/>
            <person name="Rasinkangas P."/>
            <person name="Parkhill J."/>
            <person name="Rea M.C."/>
            <person name="O'Sullivan O."/>
            <person name="Ritari J."/>
            <person name="Douillard F.P."/>
            <person name="Paul Ross R."/>
            <person name="Yang R."/>
            <person name="Briner A.E."/>
            <person name="Felis G.E."/>
            <person name="de Vos W.M."/>
            <person name="Barrangou R."/>
            <person name="Klaenhammer T.R."/>
            <person name="Caufield P.W."/>
            <person name="Cui Y."/>
            <person name="Zhang H."/>
            <person name="O'Toole P.W."/>
        </authorList>
    </citation>
    <scope>NUCLEOTIDE SEQUENCE [LARGE SCALE GENOMIC DNA]</scope>
    <source>
        <strain evidence="1 2">DSM 16991</strain>
    </source>
</reference>
<organism evidence="1 2">
    <name type="scientific">Schleiferilactobacillus harbinensis DSM 16991</name>
    <dbReference type="NCBI Taxonomy" id="1122147"/>
    <lineage>
        <taxon>Bacteria</taxon>
        <taxon>Bacillati</taxon>
        <taxon>Bacillota</taxon>
        <taxon>Bacilli</taxon>
        <taxon>Lactobacillales</taxon>
        <taxon>Lactobacillaceae</taxon>
        <taxon>Schleiferilactobacillus</taxon>
    </lineage>
</organism>
<dbReference type="SUPFAM" id="SSF143011">
    <property type="entry name" value="RelE-like"/>
    <property type="match status" value="1"/>
</dbReference>
<gene>
    <name evidence="1" type="ORF">FC91_GL001046</name>
</gene>
<dbReference type="AlphaFoldDB" id="A0A0R1XHF2"/>